<dbReference type="Gene3D" id="2.160.20.10">
    <property type="entry name" value="Single-stranded right-handed beta-helix, Pectin lyase-like"/>
    <property type="match status" value="1"/>
</dbReference>
<name>A0A917ISS2_9BACT</name>
<dbReference type="Pfam" id="PF12708">
    <property type="entry name" value="Pect-lyase_RHGA_epim"/>
    <property type="match status" value="1"/>
</dbReference>
<sequence>MKQTRKLSLLLALPLLVTAMALMPGDAPKVWTSASEPLQEIEQIRKEIKAPVFSKKVFDITAYGAKGDGVTDNSAAFKGAIEACNTAGGGRVLVPEGKFLTGPIYLKSNVELHVTENATIVFSRNTKDYPLVLARWEGMDCMNYSPQIYAYHEENIAVTGSGTLDGNASKEYWWPWKGRTQYGWVKGAPSQQPARDTLHVMMHNRVAPEKRIFGEGHYLRPYMLQPYQCRNILISGVKMINSPMWFISPVMCENVTVEHVQIDSHGPNTDGCDPDACKNVLIRNCFFNTGDDCIAIKSGRDEDGRQYGKPAENHIIENCTFKNGHGGVVIGSEIAGGARNIYAVNCKMSSPDLDRILRIKTSSSRGGTIENVFLKHIEVGTYKDAAITCDMFYENPGNFMPVIRNIWVEELNVANGGNYAVAINAYQQSPVQNLRLVNCNIKGVKTPVKINFVKGMQLTNVKVNEALFTLPDSLSAK</sequence>
<dbReference type="GO" id="GO:0005975">
    <property type="term" value="P:carbohydrate metabolic process"/>
    <property type="evidence" value="ECO:0007669"/>
    <property type="project" value="InterPro"/>
</dbReference>
<feature type="domain" description="Rhamnogalacturonase A/B/Epimerase-like pectate lyase" evidence="6">
    <location>
        <begin position="58"/>
        <end position="112"/>
    </location>
</feature>
<keyword evidence="3 4" id="KW-0326">Glycosidase</keyword>
<protein>
    <submittedName>
        <fullName evidence="7">Glycoside hydrolase</fullName>
    </submittedName>
</protein>
<keyword evidence="5" id="KW-0732">Signal</keyword>
<evidence type="ECO:0000256" key="3">
    <source>
        <dbReference type="ARBA" id="ARBA00023295"/>
    </source>
</evidence>
<evidence type="ECO:0000313" key="7">
    <source>
        <dbReference type="EMBL" id="GGH63380.1"/>
    </source>
</evidence>
<dbReference type="Pfam" id="PF00295">
    <property type="entry name" value="Glyco_hydro_28"/>
    <property type="match status" value="1"/>
</dbReference>
<dbReference type="InterPro" id="IPR000743">
    <property type="entry name" value="Glyco_hydro_28"/>
</dbReference>
<feature type="chain" id="PRO_5037548897" evidence="5">
    <location>
        <begin position="22"/>
        <end position="477"/>
    </location>
</feature>
<dbReference type="PROSITE" id="PS00502">
    <property type="entry name" value="POLYGALACTURONASE"/>
    <property type="match status" value="1"/>
</dbReference>
<evidence type="ECO:0000256" key="4">
    <source>
        <dbReference type="RuleBase" id="RU361169"/>
    </source>
</evidence>
<organism evidence="7 8">
    <name type="scientific">Filimonas zeae</name>
    <dbReference type="NCBI Taxonomy" id="1737353"/>
    <lineage>
        <taxon>Bacteria</taxon>
        <taxon>Pseudomonadati</taxon>
        <taxon>Bacteroidota</taxon>
        <taxon>Chitinophagia</taxon>
        <taxon>Chitinophagales</taxon>
        <taxon>Chitinophagaceae</taxon>
        <taxon>Filimonas</taxon>
    </lineage>
</organism>
<dbReference type="InterPro" id="IPR051801">
    <property type="entry name" value="GH28_Enzymes"/>
</dbReference>
<dbReference type="InterPro" id="IPR024535">
    <property type="entry name" value="RHGA/B-epi-like_pectate_lyase"/>
</dbReference>
<dbReference type="GO" id="GO:0004650">
    <property type="term" value="F:polygalacturonase activity"/>
    <property type="evidence" value="ECO:0007669"/>
    <property type="project" value="InterPro"/>
</dbReference>
<dbReference type="SUPFAM" id="SSF51126">
    <property type="entry name" value="Pectin lyase-like"/>
    <property type="match status" value="1"/>
</dbReference>
<accession>A0A917ISS2</accession>
<evidence type="ECO:0000256" key="1">
    <source>
        <dbReference type="ARBA" id="ARBA00008834"/>
    </source>
</evidence>
<comment type="similarity">
    <text evidence="1 4">Belongs to the glycosyl hydrolase 28 family.</text>
</comment>
<comment type="caution">
    <text evidence="7">The sequence shown here is derived from an EMBL/GenBank/DDBJ whole genome shotgun (WGS) entry which is preliminary data.</text>
</comment>
<reference evidence="7" key="1">
    <citation type="journal article" date="2014" name="Int. J. Syst. Evol. Microbiol.">
        <title>Complete genome sequence of Corynebacterium casei LMG S-19264T (=DSM 44701T), isolated from a smear-ripened cheese.</title>
        <authorList>
            <consortium name="US DOE Joint Genome Institute (JGI-PGF)"/>
            <person name="Walter F."/>
            <person name="Albersmeier A."/>
            <person name="Kalinowski J."/>
            <person name="Ruckert C."/>
        </authorList>
    </citation>
    <scope>NUCLEOTIDE SEQUENCE</scope>
    <source>
        <strain evidence="7">CGMCC 1.15290</strain>
    </source>
</reference>
<dbReference type="InterPro" id="IPR012334">
    <property type="entry name" value="Pectin_lyas_fold"/>
</dbReference>
<dbReference type="PANTHER" id="PTHR31339:SF9">
    <property type="entry name" value="PLASMIN AND FIBRONECTIN-BINDING PROTEIN A"/>
    <property type="match status" value="1"/>
</dbReference>
<dbReference type="EMBL" id="BMIB01000002">
    <property type="protein sequence ID" value="GGH63380.1"/>
    <property type="molecule type" value="Genomic_DNA"/>
</dbReference>
<feature type="signal peptide" evidence="5">
    <location>
        <begin position="1"/>
        <end position="21"/>
    </location>
</feature>
<dbReference type="Proteomes" id="UP000627292">
    <property type="component" value="Unassembled WGS sequence"/>
</dbReference>
<evidence type="ECO:0000256" key="5">
    <source>
        <dbReference type="SAM" id="SignalP"/>
    </source>
</evidence>
<evidence type="ECO:0000313" key="8">
    <source>
        <dbReference type="Proteomes" id="UP000627292"/>
    </source>
</evidence>
<dbReference type="RefSeq" id="WP_229687775.1">
    <property type="nucleotide sequence ID" value="NZ_BMIB01000002.1"/>
</dbReference>
<keyword evidence="2 4" id="KW-0378">Hydrolase</keyword>
<dbReference type="PANTHER" id="PTHR31339">
    <property type="entry name" value="PECTIN LYASE-RELATED"/>
    <property type="match status" value="1"/>
</dbReference>
<dbReference type="SMART" id="SM00710">
    <property type="entry name" value="PbH1"/>
    <property type="match status" value="5"/>
</dbReference>
<dbReference type="AlphaFoldDB" id="A0A917ISS2"/>
<dbReference type="InterPro" id="IPR006626">
    <property type="entry name" value="PbH1"/>
</dbReference>
<reference evidence="7" key="2">
    <citation type="submission" date="2020-09" db="EMBL/GenBank/DDBJ databases">
        <authorList>
            <person name="Sun Q."/>
            <person name="Zhou Y."/>
        </authorList>
    </citation>
    <scope>NUCLEOTIDE SEQUENCE</scope>
    <source>
        <strain evidence="7">CGMCC 1.15290</strain>
    </source>
</reference>
<evidence type="ECO:0000259" key="6">
    <source>
        <dbReference type="Pfam" id="PF12708"/>
    </source>
</evidence>
<keyword evidence="8" id="KW-1185">Reference proteome</keyword>
<dbReference type="InterPro" id="IPR011050">
    <property type="entry name" value="Pectin_lyase_fold/virulence"/>
</dbReference>
<proteinExistence type="inferred from homology"/>
<evidence type="ECO:0000256" key="2">
    <source>
        <dbReference type="ARBA" id="ARBA00022801"/>
    </source>
</evidence>
<gene>
    <name evidence="7" type="ORF">GCM10011379_14210</name>
</gene>